<keyword evidence="5" id="KW-1185">Reference proteome</keyword>
<protein>
    <submittedName>
        <fullName evidence="4">Uncharacterized protein</fullName>
    </submittedName>
</protein>
<accession>A0A0D2WPE3</accession>
<keyword evidence="2" id="KW-0472">Membrane</keyword>
<reference evidence="5" key="1">
    <citation type="submission" date="2011-02" db="EMBL/GenBank/DDBJ databases">
        <title>The Genome Sequence of Capsaspora owczarzaki ATCC 30864.</title>
        <authorList>
            <person name="Russ C."/>
            <person name="Cuomo C."/>
            <person name="Burger G."/>
            <person name="Gray M.W."/>
            <person name="Holland P.W.H."/>
            <person name="King N."/>
            <person name="Lang F.B.F."/>
            <person name="Roger A.J."/>
            <person name="Ruiz-Trillo I."/>
            <person name="Young S.K."/>
            <person name="Zeng Q."/>
            <person name="Gargeya S."/>
            <person name="Alvarado L."/>
            <person name="Berlin A."/>
            <person name="Chapman S.B."/>
            <person name="Chen Z."/>
            <person name="Freedman E."/>
            <person name="Gellesch M."/>
            <person name="Goldberg J."/>
            <person name="Griggs A."/>
            <person name="Gujja S."/>
            <person name="Heilman E."/>
            <person name="Heiman D."/>
            <person name="Howarth C."/>
            <person name="Mehta T."/>
            <person name="Neiman D."/>
            <person name="Pearson M."/>
            <person name="Roberts A."/>
            <person name="Saif S."/>
            <person name="Shea T."/>
            <person name="Shenoy N."/>
            <person name="Sisk P."/>
            <person name="Stolte C."/>
            <person name="Sykes S."/>
            <person name="White J."/>
            <person name="Yandava C."/>
            <person name="Haas B."/>
            <person name="Nusbaum C."/>
            <person name="Birren B."/>
        </authorList>
    </citation>
    <scope>NUCLEOTIDE SEQUENCE</scope>
    <source>
        <strain evidence="5">ATCC 30864</strain>
    </source>
</reference>
<feature type="compositionally biased region" description="Acidic residues" evidence="1">
    <location>
        <begin position="238"/>
        <end position="256"/>
    </location>
</feature>
<keyword evidence="2" id="KW-0812">Transmembrane</keyword>
<evidence type="ECO:0000313" key="4">
    <source>
        <dbReference type="EMBL" id="KJE93220.1"/>
    </source>
</evidence>
<dbReference type="AlphaFoldDB" id="A0A0D2WPE3"/>
<evidence type="ECO:0000256" key="1">
    <source>
        <dbReference type="SAM" id="MobiDB-lite"/>
    </source>
</evidence>
<keyword evidence="2" id="KW-1133">Transmembrane helix</keyword>
<organism evidence="4 5">
    <name type="scientific">Capsaspora owczarzaki (strain ATCC 30864)</name>
    <dbReference type="NCBI Taxonomy" id="595528"/>
    <lineage>
        <taxon>Eukaryota</taxon>
        <taxon>Filasterea</taxon>
        <taxon>Capsaspora</taxon>
    </lineage>
</organism>
<feature type="compositionally biased region" description="Low complexity" evidence="1">
    <location>
        <begin position="140"/>
        <end position="160"/>
    </location>
</feature>
<dbReference type="Proteomes" id="UP000008743">
    <property type="component" value="Unassembled WGS sequence"/>
</dbReference>
<evidence type="ECO:0000313" key="5">
    <source>
        <dbReference type="Proteomes" id="UP000008743"/>
    </source>
</evidence>
<feature type="signal peptide" evidence="3">
    <location>
        <begin position="1"/>
        <end position="34"/>
    </location>
</feature>
<feature type="region of interest" description="Disordered" evidence="1">
    <location>
        <begin position="136"/>
        <end position="167"/>
    </location>
</feature>
<dbReference type="InParanoid" id="A0A0D2WPE3"/>
<proteinExistence type="predicted"/>
<sequence length="345" mass="37178">MTTSRSRILPVRRLEGWLCMLAALMLMNAGVGEGLPFADPPPSPPPHMADSSLDLPINPTIATTIVVAPTTTTGLPEPESPDRTNADNPNSWYRFTQRFDILPLVIVLAIIVTCIPSVGRIDLRYNRTPAQLFGYTGLPNSDDNNNNNNNSNSSNNNANDDNFDRDFPSTQQLAAARTPVPQPRLARLWDKHVAPLVDALTAKVWQTTLGARWRRSSLSSVDSGDSDASHDTAHTSVGDDDDDDAGDGTGDAFDDAVDGRPEMQEIASRASGQGMNACQQAREEIPRTPLEAIFARATAPVSSLHSSESHDSELFPMAAAHPQVYRLNPSASLVFGHSGCSSKPV</sequence>
<evidence type="ECO:0000256" key="3">
    <source>
        <dbReference type="SAM" id="SignalP"/>
    </source>
</evidence>
<feature type="transmembrane region" description="Helical" evidence="2">
    <location>
        <begin position="101"/>
        <end position="119"/>
    </location>
</feature>
<feature type="chain" id="PRO_5002255129" evidence="3">
    <location>
        <begin position="35"/>
        <end position="345"/>
    </location>
</feature>
<name>A0A0D2WPE3_CAPO3</name>
<evidence type="ECO:0000256" key="2">
    <source>
        <dbReference type="SAM" id="Phobius"/>
    </source>
</evidence>
<dbReference type="EMBL" id="KE346365">
    <property type="protein sequence ID" value="KJE93220.1"/>
    <property type="molecule type" value="Genomic_DNA"/>
</dbReference>
<gene>
    <name evidence="4" type="ORF">CAOG_004039</name>
</gene>
<keyword evidence="3" id="KW-0732">Signal</keyword>
<feature type="region of interest" description="Disordered" evidence="1">
    <location>
        <begin position="215"/>
        <end position="259"/>
    </location>
</feature>